<dbReference type="EMBL" id="BART01013242">
    <property type="protein sequence ID" value="GAG89465.1"/>
    <property type="molecule type" value="Genomic_DNA"/>
</dbReference>
<sequence length="52" mass="6122">MLSLLLDKIEKYLTEITIPMKNEKVIIIKIKELNFFIGMNNILFKKKIIAGR</sequence>
<gene>
    <name evidence="1" type="ORF">S01H4_27198</name>
</gene>
<protein>
    <submittedName>
        <fullName evidence="1">Uncharacterized protein</fullName>
    </submittedName>
</protein>
<name>X1B3A3_9ZZZZ</name>
<proteinExistence type="predicted"/>
<reference evidence="1" key="1">
    <citation type="journal article" date="2014" name="Front. Microbiol.">
        <title>High frequency of phylogenetically diverse reductive dehalogenase-homologous genes in deep subseafloor sedimentary metagenomes.</title>
        <authorList>
            <person name="Kawai M."/>
            <person name="Futagami T."/>
            <person name="Toyoda A."/>
            <person name="Takaki Y."/>
            <person name="Nishi S."/>
            <person name="Hori S."/>
            <person name="Arai W."/>
            <person name="Tsubouchi T."/>
            <person name="Morono Y."/>
            <person name="Uchiyama I."/>
            <person name="Ito T."/>
            <person name="Fujiyama A."/>
            <person name="Inagaki F."/>
            <person name="Takami H."/>
        </authorList>
    </citation>
    <scope>NUCLEOTIDE SEQUENCE</scope>
    <source>
        <strain evidence="1">Expedition CK06-06</strain>
    </source>
</reference>
<evidence type="ECO:0000313" key="1">
    <source>
        <dbReference type="EMBL" id="GAG89465.1"/>
    </source>
</evidence>
<comment type="caution">
    <text evidence="1">The sequence shown here is derived from an EMBL/GenBank/DDBJ whole genome shotgun (WGS) entry which is preliminary data.</text>
</comment>
<dbReference type="AlphaFoldDB" id="X1B3A3"/>
<organism evidence="1">
    <name type="scientific">marine sediment metagenome</name>
    <dbReference type="NCBI Taxonomy" id="412755"/>
    <lineage>
        <taxon>unclassified sequences</taxon>
        <taxon>metagenomes</taxon>
        <taxon>ecological metagenomes</taxon>
    </lineage>
</organism>
<accession>X1B3A3</accession>